<dbReference type="AlphaFoldDB" id="A0A0J0XIW0"/>
<proteinExistence type="predicted"/>
<evidence type="ECO:0000313" key="3">
    <source>
        <dbReference type="Proteomes" id="UP000053611"/>
    </source>
</evidence>
<dbReference type="EMBL" id="KQ087225">
    <property type="protein sequence ID" value="KLT41002.1"/>
    <property type="molecule type" value="Genomic_DNA"/>
</dbReference>
<dbReference type="Pfam" id="PF08045">
    <property type="entry name" value="CDC14"/>
    <property type="match status" value="1"/>
</dbReference>
<dbReference type="PANTHER" id="PTHR34065">
    <property type="entry name" value="CELL DIVISION CONTROL PROTEIN 14"/>
    <property type="match status" value="1"/>
</dbReference>
<organism evidence="2 3">
    <name type="scientific">Cutaneotrichosporon oleaginosum</name>
    <dbReference type="NCBI Taxonomy" id="879819"/>
    <lineage>
        <taxon>Eukaryota</taxon>
        <taxon>Fungi</taxon>
        <taxon>Dikarya</taxon>
        <taxon>Basidiomycota</taxon>
        <taxon>Agaricomycotina</taxon>
        <taxon>Tremellomycetes</taxon>
        <taxon>Trichosporonales</taxon>
        <taxon>Trichosporonaceae</taxon>
        <taxon>Cutaneotrichosporon</taxon>
    </lineage>
</organism>
<dbReference type="GeneID" id="28984284"/>
<feature type="compositionally biased region" description="Low complexity" evidence="1">
    <location>
        <begin position="375"/>
        <end position="393"/>
    </location>
</feature>
<evidence type="ECO:0000256" key="1">
    <source>
        <dbReference type="SAM" id="MobiDB-lite"/>
    </source>
</evidence>
<dbReference type="OrthoDB" id="5357220at2759"/>
<feature type="region of interest" description="Disordered" evidence="1">
    <location>
        <begin position="275"/>
        <end position="573"/>
    </location>
</feature>
<evidence type="ECO:0000313" key="2">
    <source>
        <dbReference type="EMBL" id="KLT41002.1"/>
    </source>
</evidence>
<dbReference type="Proteomes" id="UP000053611">
    <property type="component" value="Unassembled WGS sequence"/>
</dbReference>
<dbReference type="STRING" id="879819.A0A0J0XIW0"/>
<accession>A0A0J0XIW0</accession>
<evidence type="ECO:0008006" key="4">
    <source>
        <dbReference type="Google" id="ProtNLM"/>
    </source>
</evidence>
<gene>
    <name evidence="2" type="ORF">CC85DRAFT_286936</name>
</gene>
<dbReference type="PANTHER" id="PTHR34065:SF1">
    <property type="entry name" value="CELL DIVISION CONTROL PROTEIN 14"/>
    <property type="match status" value="1"/>
</dbReference>
<protein>
    <recommendedName>
        <fullName evidence="4">CDC14-domain-containing protein</fullName>
    </recommendedName>
</protein>
<sequence length="609" mass="64193">MDTPGARQERRGHRKSQSSSALAAMADQPPPRNRSRSRISTLPHVDPLQSADSLAPVVDVLRSLRSSTRRRLHALRQLEATLVAAHSGNGMPVQDLISLKSHEPILVLLGRHTASLAKRGAGTSLATGDDLAHHLSPEIDVAVNVLQGLCLLSKSCKAAAGQRWTMEMFVDLILLLRTQLAPEGKKPTVYLLLDLLFCILVDAPQNARMFEELSGLEAVTRVLRGSNVQKDVKMKACEFLYFYLQPEDGAEESKLPAPAEPPASAVDVSRFQTPEPQSFVADNGRAPSRSGTETPRDTDLPFIPQTPRKPPKPTLGFQTPSAHRFEREVPANTSGTSLAPVPPSPRSSDEDDGSLTKRDSAAWLAAQRKMADRVSSASSEFSQASTGSSASSATIVPTKRAGHRPSMSASAVPPSAAVSRSSSRSSRAPSSGVSRTSSSSGGNVASPAKSAMPTSSAKPSASSSLLSKPKATTQHSLDTDPALVARRGSRHSKSPLAQSTTPGEMVRPPPVSRAPSTAPGTPGPSRSSSSTPAFQRSKGFPAELTKGALPPSSPAPLAPSRRVPSGAVGEDGCRVRSVAEKKDELGKWLGNVDQLVEGVEKVGFLGSIA</sequence>
<keyword evidence="3" id="KW-1185">Reference proteome</keyword>
<dbReference type="RefSeq" id="XP_018277493.1">
    <property type="nucleotide sequence ID" value="XM_018423681.1"/>
</dbReference>
<feature type="compositionally biased region" description="Low complexity" evidence="1">
    <location>
        <begin position="404"/>
        <end position="473"/>
    </location>
</feature>
<reference evidence="2 3" key="1">
    <citation type="submission" date="2015-03" db="EMBL/GenBank/DDBJ databases">
        <title>Genomics and transcriptomics of the oil-accumulating basidiomycete yeast T. oleaginosus allow insights into substrate utilization and the diverse evolutionary trajectories of mating systems in fungi.</title>
        <authorList>
            <consortium name="DOE Joint Genome Institute"/>
            <person name="Kourist R."/>
            <person name="Kracht O."/>
            <person name="Bracharz F."/>
            <person name="Lipzen A."/>
            <person name="Nolan M."/>
            <person name="Ohm R."/>
            <person name="Grigoriev I."/>
            <person name="Sun S."/>
            <person name="Heitman J."/>
            <person name="Bruck T."/>
            <person name="Nowrousian M."/>
        </authorList>
    </citation>
    <scope>NUCLEOTIDE SEQUENCE [LARGE SCALE GENOMIC DNA]</scope>
    <source>
        <strain evidence="2 3">IBC0246</strain>
    </source>
</reference>
<dbReference type="InterPro" id="IPR012535">
    <property type="entry name" value="Cell_div_Cdc14"/>
</dbReference>
<name>A0A0J0XIW0_9TREE</name>
<feature type="compositionally biased region" description="Low complexity" evidence="1">
    <location>
        <begin position="513"/>
        <end position="533"/>
    </location>
</feature>
<feature type="region of interest" description="Disordered" evidence="1">
    <location>
        <begin position="1"/>
        <end position="47"/>
    </location>
</feature>